<comment type="similarity">
    <text evidence="3">Belongs to the WD repeat WDR59 family.</text>
</comment>
<dbReference type="InterPro" id="IPR015943">
    <property type="entry name" value="WD40/YVTN_repeat-like_dom_sf"/>
</dbReference>
<dbReference type="OrthoDB" id="311712at2759"/>
<dbReference type="PROSITE" id="PS00678">
    <property type="entry name" value="WD_REPEATS_1"/>
    <property type="match status" value="1"/>
</dbReference>
<dbReference type="SMART" id="SM00320">
    <property type="entry name" value="WD40"/>
    <property type="match status" value="4"/>
</dbReference>
<dbReference type="GO" id="GO:1904263">
    <property type="term" value="P:positive regulation of TORC1 signaling"/>
    <property type="evidence" value="ECO:0007669"/>
    <property type="project" value="TreeGrafter"/>
</dbReference>
<dbReference type="InterPro" id="IPR049566">
    <property type="entry name" value="WDR59_RTC1-like_RING_Znf"/>
</dbReference>
<dbReference type="Pfam" id="PF17120">
    <property type="entry name" value="zf-RING_16"/>
    <property type="match status" value="1"/>
</dbReference>
<gene>
    <name evidence="7" type="primary">LOC108740828</name>
</gene>
<dbReference type="GO" id="GO:0035859">
    <property type="term" value="C:Seh1-associated complex"/>
    <property type="evidence" value="ECO:0007669"/>
    <property type="project" value="TreeGrafter"/>
</dbReference>
<dbReference type="InterPro" id="IPR036322">
    <property type="entry name" value="WD40_repeat_dom_sf"/>
</dbReference>
<evidence type="ECO:0000256" key="1">
    <source>
        <dbReference type="ARBA" id="ARBA00022574"/>
    </source>
</evidence>
<dbReference type="PROSITE" id="PS50082">
    <property type="entry name" value="WD_REPEATS_2"/>
    <property type="match status" value="2"/>
</dbReference>
<dbReference type="KEGG" id="apln:108740828"/>
<dbReference type="InParanoid" id="A0A7F5R9T5"/>
<dbReference type="InterPro" id="IPR019775">
    <property type="entry name" value="WD40_repeat_CS"/>
</dbReference>
<dbReference type="GO" id="GO:0034198">
    <property type="term" value="P:cellular response to amino acid starvation"/>
    <property type="evidence" value="ECO:0007669"/>
    <property type="project" value="TreeGrafter"/>
</dbReference>
<name>A0A7F5R9T5_AGRPL</name>
<dbReference type="InterPro" id="IPR006575">
    <property type="entry name" value="RWD_dom"/>
</dbReference>
<dbReference type="InterPro" id="IPR001680">
    <property type="entry name" value="WD40_rpt"/>
</dbReference>
<proteinExistence type="inferred from homology"/>
<organism evidence="6 7">
    <name type="scientific">Agrilus planipennis</name>
    <name type="common">Emerald ash borer</name>
    <name type="synonym">Agrilus marcopoli</name>
    <dbReference type="NCBI Taxonomy" id="224129"/>
    <lineage>
        <taxon>Eukaryota</taxon>
        <taxon>Metazoa</taxon>
        <taxon>Ecdysozoa</taxon>
        <taxon>Arthropoda</taxon>
        <taxon>Hexapoda</taxon>
        <taxon>Insecta</taxon>
        <taxon>Pterygota</taxon>
        <taxon>Neoptera</taxon>
        <taxon>Endopterygota</taxon>
        <taxon>Coleoptera</taxon>
        <taxon>Polyphaga</taxon>
        <taxon>Elateriformia</taxon>
        <taxon>Buprestoidea</taxon>
        <taxon>Buprestidae</taxon>
        <taxon>Agrilinae</taxon>
        <taxon>Agrilus</taxon>
    </lineage>
</organism>
<feature type="repeat" description="WD" evidence="4">
    <location>
        <begin position="103"/>
        <end position="145"/>
    </location>
</feature>
<sequence>MALRWSSEFFTAMEHRDLQANAMAVDSTGTYVLLAGRRYIAIKDLDDVDPDNVRKFPRQSKYDVGVAEWNPTSYHNELCVISCNQRLEVLTWRMGELIQTHSLRAHTRVITDLNWHRFDPNLLASCSADTFIHIWDMRDARRPALSLSAIAEASQVQWNRISPNFLATTHDGDVKLWDQRKGSAPMQYIAAHLSKIHGLDWSPHSETQLTTSSQDSTVKFFDVCNARRAEFVLTTNAPVWRARYTPFGNGLVTVVVPQLRRGETSLHLWNYTNRSSPVHTFIGHRDVVLEFEWRRQRPGDSDYQLVTWSKDQTLLVWRIEPYLQKLCGHDPEEVRADELESDVMETASEASAVITQPLQQEFSLLNVLISNLEVNKMDYFKRFCSVTATANNCVVNLNVSFPNMYPNGVAPVFQIAPGSKVKESVASQLLQTITQTAQQRVAKNRTCLEPCLRQFVAVLEQLTNDPSDSNRSQHRPILESAEMVGSFNDACVPFPRTSGAKFGSVGTLVCFGQSLRHRRGNAKVDATTPRALSALGSNKFGYKINNGHNLPSYFLHKHRHRSKYHHKTIVQKSVITVYDVSGLLAESRQLAEQYVLDDSVSRICKLNSEAAASIERWDLVQAWTLAELAVASQQEEEDMQWSKHPFGYQLIESLISHYAKQSDLQMAAMLSCLYGKGQEELNSKKTSQCLASSQQLTRGKRLLKNSSPYHTIPPADVVAEGWVFPLLRTVRSNSLDNFPLEEKHAPVPQKYQCSKQFEYYKLAYAEMLHRWGLLYNRAEVLKFLCTPAEAHKGVEFLIDCQHCLKPVKNNACPNCKKLAFNCVICHISVRGSSNFCLVCGHGGHTQHMERWFSRNKICPSGCGCNCLIETAGIFS</sequence>
<evidence type="ECO:0000259" key="5">
    <source>
        <dbReference type="PROSITE" id="PS50908"/>
    </source>
</evidence>
<dbReference type="PROSITE" id="PS50908">
    <property type="entry name" value="RWD"/>
    <property type="match status" value="1"/>
</dbReference>
<keyword evidence="6" id="KW-1185">Reference proteome</keyword>
<dbReference type="PROSITE" id="PS50294">
    <property type="entry name" value="WD_REPEATS_REGION"/>
    <property type="match status" value="1"/>
</dbReference>
<reference evidence="7" key="1">
    <citation type="submission" date="2025-08" db="UniProtKB">
        <authorList>
            <consortium name="RefSeq"/>
        </authorList>
    </citation>
    <scope>IDENTIFICATION</scope>
    <source>
        <tissue evidence="7">Entire body</tissue>
    </source>
</reference>
<accession>A0A7F5R9T5</accession>
<keyword evidence="2" id="KW-0677">Repeat</keyword>
<dbReference type="PANTHER" id="PTHR46170">
    <property type="entry name" value="GATOR COMPLEX PROTEIN WDR59"/>
    <property type="match status" value="1"/>
</dbReference>
<dbReference type="SUPFAM" id="SSF50978">
    <property type="entry name" value="WD40 repeat-like"/>
    <property type="match status" value="1"/>
</dbReference>
<feature type="repeat" description="WD" evidence="4">
    <location>
        <begin position="189"/>
        <end position="231"/>
    </location>
</feature>
<feature type="domain" description="RWD" evidence="5">
    <location>
        <begin position="360"/>
        <end position="462"/>
    </location>
</feature>
<dbReference type="Proteomes" id="UP000192223">
    <property type="component" value="Unplaced"/>
</dbReference>
<dbReference type="GeneID" id="108740828"/>
<dbReference type="GO" id="GO:0035591">
    <property type="term" value="F:signaling adaptor activity"/>
    <property type="evidence" value="ECO:0007669"/>
    <property type="project" value="TreeGrafter"/>
</dbReference>
<dbReference type="AlphaFoldDB" id="A0A7F5R9T5"/>
<dbReference type="GO" id="GO:0005774">
    <property type="term" value="C:vacuolar membrane"/>
    <property type="evidence" value="ECO:0007669"/>
    <property type="project" value="TreeGrafter"/>
</dbReference>
<dbReference type="RefSeq" id="XP_025832715.1">
    <property type="nucleotide sequence ID" value="XM_025976930.1"/>
</dbReference>
<evidence type="ECO:0000256" key="2">
    <source>
        <dbReference type="ARBA" id="ARBA00022737"/>
    </source>
</evidence>
<dbReference type="Pfam" id="PF00400">
    <property type="entry name" value="WD40"/>
    <property type="match status" value="2"/>
</dbReference>
<dbReference type="InterPro" id="IPR039456">
    <property type="entry name" value="WDR59_mRING-H2-C3H3C2"/>
</dbReference>
<dbReference type="CDD" id="cd16692">
    <property type="entry name" value="mRING-H2-C3H3C2_WDR59"/>
    <property type="match status" value="1"/>
</dbReference>
<evidence type="ECO:0000313" key="7">
    <source>
        <dbReference type="RefSeq" id="XP_025832715.1"/>
    </source>
</evidence>
<dbReference type="CTD" id="79726"/>
<dbReference type="Gene3D" id="2.130.10.10">
    <property type="entry name" value="YVTN repeat-like/Quinoprotein amine dehydrogenase"/>
    <property type="match status" value="2"/>
</dbReference>
<dbReference type="FunCoup" id="A0A7F5R9T5">
    <property type="interactions" value="803"/>
</dbReference>
<dbReference type="InterPro" id="IPR049567">
    <property type="entry name" value="WDR59-like"/>
</dbReference>
<dbReference type="PANTHER" id="PTHR46170:SF1">
    <property type="entry name" value="GATOR COMPLEX PROTEIN WDR59"/>
    <property type="match status" value="1"/>
</dbReference>
<evidence type="ECO:0000313" key="6">
    <source>
        <dbReference type="Proteomes" id="UP000192223"/>
    </source>
</evidence>
<protein>
    <submittedName>
        <fullName evidence="7">GATOR complex protein WDR59 isoform X1</fullName>
    </submittedName>
</protein>
<evidence type="ECO:0000256" key="3">
    <source>
        <dbReference type="ARBA" id="ARBA00038452"/>
    </source>
</evidence>
<evidence type="ECO:0000256" key="4">
    <source>
        <dbReference type="PROSITE-ProRule" id="PRU00221"/>
    </source>
</evidence>
<keyword evidence="1 4" id="KW-0853">WD repeat</keyword>